<dbReference type="EMBL" id="JH657963">
    <property type="protein sequence ID" value="EXM19415.1"/>
    <property type="molecule type" value="Genomic_DNA"/>
</dbReference>
<dbReference type="OrthoDB" id="5062850at2759"/>
<proteinExistence type="predicted"/>
<feature type="region of interest" description="Disordered" evidence="1">
    <location>
        <begin position="60"/>
        <end position="80"/>
    </location>
</feature>
<protein>
    <submittedName>
        <fullName evidence="2">Uncharacterized protein</fullName>
    </submittedName>
</protein>
<reference evidence="2" key="1">
    <citation type="submission" date="2011-11" db="EMBL/GenBank/DDBJ databases">
        <title>The Genome Sequence of Fusarium oxysporum Cotton.</title>
        <authorList>
            <consortium name="The Broad Institute Genome Sequencing Platform"/>
            <person name="Ma L.-J."/>
            <person name="Gale L.R."/>
            <person name="Schwartz D.C."/>
            <person name="Zhou S."/>
            <person name="Corby-Kistler H."/>
            <person name="Young S.K."/>
            <person name="Zeng Q."/>
            <person name="Gargeya S."/>
            <person name="Fitzgerald M."/>
            <person name="Haas B."/>
            <person name="Abouelleil A."/>
            <person name="Alvarado L."/>
            <person name="Arachchi H.M."/>
            <person name="Berlin A."/>
            <person name="Brown A."/>
            <person name="Chapman S.B."/>
            <person name="Chen Z."/>
            <person name="Dunbar C."/>
            <person name="Freedman E."/>
            <person name="Gearin G."/>
            <person name="Goldberg J."/>
            <person name="Griggs A."/>
            <person name="Gujja S."/>
            <person name="Heiman D."/>
            <person name="Howarth C."/>
            <person name="Larson L."/>
            <person name="Lui A."/>
            <person name="MacDonald P.J.P."/>
            <person name="Montmayeur A."/>
            <person name="Murphy C."/>
            <person name="Neiman D."/>
            <person name="Pearson M."/>
            <person name="Priest M."/>
            <person name="Roberts A."/>
            <person name="Saif S."/>
            <person name="Shea T."/>
            <person name="Shenoy N."/>
            <person name="Sisk P."/>
            <person name="Stolte C."/>
            <person name="Sykes S."/>
            <person name="Wortman J."/>
            <person name="Nusbaum C."/>
            <person name="Birren B."/>
        </authorList>
    </citation>
    <scope>NUCLEOTIDE SEQUENCE [LARGE SCALE GENOMIC DNA]</scope>
    <source>
        <strain evidence="2">25433</strain>
    </source>
</reference>
<name>X0MFS9_FUSOX</name>
<sequence length="80" mass="9236">MARPNLVKLPYDVRIKIFQDYFRVEGGYVFSSESEKLTTADGQLIVLTVSRPRLDIDGYTESMNQPPVYEHLPAEEYHNS</sequence>
<evidence type="ECO:0000256" key="1">
    <source>
        <dbReference type="SAM" id="MobiDB-lite"/>
    </source>
</evidence>
<evidence type="ECO:0000313" key="2">
    <source>
        <dbReference type="EMBL" id="EXM19415.1"/>
    </source>
</evidence>
<organism evidence="2">
    <name type="scientific">Fusarium oxysporum f. sp. vasinfectum 25433</name>
    <dbReference type="NCBI Taxonomy" id="1089449"/>
    <lineage>
        <taxon>Eukaryota</taxon>
        <taxon>Fungi</taxon>
        <taxon>Dikarya</taxon>
        <taxon>Ascomycota</taxon>
        <taxon>Pezizomycotina</taxon>
        <taxon>Sordariomycetes</taxon>
        <taxon>Hypocreomycetidae</taxon>
        <taxon>Hypocreales</taxon>
        <taxon>Nectriaceae</taxon>
        <taxon>Fusarium</taxon>
        <taxon>Fusarium oxysporum species complex</taxon>
    </lineage>
</organism>
<accession>X0MFS9</accession>
<reference evidence="2" key="2">
    <citation type="submission" date="2012-05" db="EMBL/GenBank/DDBJ databases">
        <title>The Genome Annotation of Fusarium oxysporum Cotton.</title>
        <authorList>
            <consortium name="The Broad Institute Genomics Platform"/>
            <person name="Ma L.-J."/>
            <person name="Corby-Kistler H."/>
            <person name="Broz K."/>
            <person name="Gale L.R."/>
            <person name="Jonkers W."/>
            <person name="O'Donnell K."/>
            <person name="Ploetz R."/>
            <person name="Steinberg C."/>
            <person name="Schwartz D.C."/>
            <person name="VanEtten H."/>
            <person name="Zhou S."/>
            <person name="Young S.K."/>
            <person name="Zeng Q."/>
            <person name="Gargeya S."/>
            <person name="Fitzgerald M."/>
            <person name="Abouelleil A."/>
            <person name="Alvarado L."/>
            <person name="Chapman S.B."/>
            <person name="Gainer-Dewar J."/>
            <person name="Goldberg J."/>
            <person name="Griggs A."/>
            <person name="Gujja S."/>
            <person name="Hansen M."/>
            <person name="Howarth C."/>
            <person name="Imamovic A."/>
            <person name="Ireland A."/>
            <person name="Larimer J."/>
            <person name="McCowan C."/>
            <person name="Murphy C."/>
            <person name="Pearson M."/>
            <person name="Poon T.W."/>
            <person name="Priest M."/>
            <person name="Roberts A."/>
            <person name="Saif S."/>
            <person name="Shea T."/>
            <person name="Sykes S."/>
            <person name="Wortman J."/>
            <person name="Nusbaum C."/>
            <person name="Birren B."/>
        </authorList>
    </citation>
    <scope>NUCLEOTIDE SEQUENCE</scope>
    <source>
        <strain evidence="2">25433</strain>
    </source>
</reference>
<dbReference type="AlphaFoldDB" id="X0MFS9"/>
<gene>
    <name evidence="2" type="ORF">FOTG_12663</name>
</gene>
<dbReference type="Proteomes" id="UP000030701">
    <property type="component" value="Unassembled WGS sequence"/>
</dbReference>
<dbReference type="HOGENOM" id="CLU_2589830_0_0_1"/>